<dbReference type="Gene3D" id="1.10.540.10">
    <property type="entry name" value="Acyl-CoA dehydrogenase/oxidase, N-terminal domain"/>
    <property type="match status" value="1"/>
</dbReference>
<dbReference type="InterPro" id="IPR009100">
    <property type="entry name" value="AcylCoA_DH/oxidase_NM_dom_sf"/>
</dbReference>
<sequence>MDHSPPRSSVDKIQSAGGLPKELRALHRELRTIADAGYESDRSIAASVSVLKSHGQLAPDALQTPVDIARLLICVAAADLSVARLLEGHINVLALARAHGTPELRARVEHDMAEGMLHGVWGADGAHPVAWDGTHLRGRKKFASGLGLVDRAVITARSAMGQQLVLADATDPARHSPEEWRMSGMQATISGGFDCARLEGNAMGPPDVYQREPWFVGGTWRIAAVQLGGTLGLLDRAAETLRAIRRMEADAQVVRLAPVTVRALAAKDFVIRAGRVASRSGSVEDPERAAALSASARLLTEDIGQDAVTAVERSVGLSMFAIGNPVGQMARDLSCYMRQAARDAFLQRAGRRLLTRDESLLDWIED</sequence>
<dbReference type="GO" id="GO:0016627">
    <property type="term" value="F:oxidoreductase activity, acting on the CH-CH group of donors"/>
    <property type="evidence" value="ECO:0007669"/>
    <property type="project" value="InterPro"/>
</dbReference>
<reference evidence="1 2" key="1">
    <citation type="submission" date="2016-10" db="EMBL/GenBank/DDBJ databases">
        <authorList>
            <person name="de Groot N.N."/>
        </authorList>
    </citation>
    <scope>NUCLEOTIDE SEQUENCE [LARGE SCALE GENOMIC DNA]</scope>
    <source>
        <strain evidence="1 2">DSM 19548</strain>
    </source>
</reference>
<evidence type="ECO:0000313" key="1">
    <source>
        <dbReference type="EMBL" id="SFD13495.1"/>
    </source>
</evidence>
<dbReference type="STRING" id="441112.SAMN04488094_11670"/>
<dbReference type="EMBL" id="FOLG01000016">
    <property type="protein sequence ID" value="SFD13495.1"/>
    <property type="molecule type" value="Genomic_DNA"/>
</dbReference>
<dbReference type="RefSeq" id="WP_245758928.1">
    <property type="nucleotide sequence ID" value="NZ_FOLG01000016.1"/>
</dbReference>
<dbReference type="InterPro" id="IPR037069">
    <property type="entry name" value="AcylCoA_DH/ox_N_sf"/>
</dbReference>
<gene>
    <name evidence="1" type="ORF">SAMN04488094_11670</name>
</gene>
<evidence type="ECO:0000313" key="2">
    <source>
        <dbReference type="Proteomes" id="UP000198728"/>
    </source>
</evidence>
<keyword evidence="2" id="KW-1185">Reference proteome</keyword>
<protein>
    <submittedName>
        <fullName evidence="1">Acyl-CoA dehydrogenase</fullName>
    </submittedName>
</protein>
<proteinExistence type="predicted"/>
<dbReference type="Proteomes" id="UP000198728">
    <property type="component" value="Unassembled WGS sequence"/>
</dbReference>
<dbReference type="GO" id="GO:0050660">
    <property type="term" value="F:flavin adenine dinucleotide binding"/>
    <property type="evidence" value="ECO:0007669"/>
    <property type="project" value="InterPro"/>
</dbReference>
<accession>A0A1I1PUN3</accession>
<name>A0A1I1PUN3_9RHOB</name>
<dbReference type="AlphaFoldDB" id="A0A1I1PUN3"/>
<organism evidence="1 2">
    <name type="scientific">Tropicimonas isoalkanivorans</name>
    <dbReference type="NCBI Taxonomy" id="441112"/>
    <lineage>
        <taxon>Bacteria</taxon>
        <taxon>Pseudomonadati</taxon>
        <taxon>Pseudomonadota</taxon>
        <taxon>Alphaproteobacteria</taxon>
        <taxon>Rhodobacterales</taxon>
        <taxon>Roseobacteraceae</taxon>
        <taxon>Tropicimonas</taxon>
    </lineage>
</organism>
<dbReference type="SUPFAM" id="SSF56645">
    <property type="entry name" value="Acyl-CoA dehydrogenase NM domain-like"/>
    <property type="match status" value="1"/>
</dbReference>